<dbReference type="Proteomes" id="UP000323380">
    <property type="component" value="Unassembled WGS sequence"/>
</dbReference>
<dbReference type="InterPro" id="IPR013154">
    <property type="entry name" value="ADH-like_N"/>
</dbReference>
<dbReference type="GO" id="GO:0005829">
    <property type="term" value="C:cytosol"/>
    <property type="evidence" value="ECO:0007669"/>
    <property type="project" value="TreeGrafter"/>
</dbReference>
<dbReference type="PANTHER" id="PTHR48106:SF13">
    <property type="entry name" value="QUINONE OXIDOREDUCTASE-RELATED"/>
    <property type="match status" value="1"/>
</dbReference>
<evidence type="ECO:0000313" key="4">
    <source>
        <dbReference type="EMBL" id="TYB49848.1"/>
    </source>
</evidence>
<keyword evidence="2" id="KW-0560">Oxidoreductase</keyword>
<feature type="domain" description="Enoyl reductase (ER)" evidence="3">
    <location>
        <begin position="10"/>
        <end position="327"/>
    </location>
</feature>
<dbReference type="PANTHER" id="PTHR48106">
    <property type="entry name" value="QUINONE OXIDOREDUCTASE PIG3-RELATED"/>
    <property type="match status" value="1"/>
</dbReference>
<dbReference type="Gene3D" id="3.40.50.720">
    <property type="entry name" value="NAD(P)-binding Rossmann-like Domain"/>
    <property type="match status" value="1"/>
</dbReference>
<dbReference type="GO" id="GO:0008270">
    <property type="term" value="F:zinc ion binding"/>
    <property type="evidence" value="ECO:0007669"/>
    <property type="project" value="InterPro"/>
</dbReference>
<dbReference type="STRING" id="1220554.GCA_001552135_06593"/>
<reference evidence="4 5" key="1">
    <citation type="submission" date="2019-08" db="EMBL/GenBank/DDBJ databases">
        <title>Actinomadura sp. nov. CYP1-5 isolated from mountain soil.</title>
        <authorList>
            <person name="Songsumanus A."/>
            <person name="Kuncharoen N."/>
            <person name="Kudo T."/>
            <person name="Yuki M."/>
            <person name="Igarashi Y."/>
            <person name="Tanasupawat S."/>
        </authorList>
    </citation>
    <scope>NUCLEOTIDE SEQUENCE [LARGE SCALE GENOMIC DNA]</scope>
    <source>
        <strain evidence="4 5">JCM 14158</strain>
    </source>
</reference>
<dbReference type="InterPro" id="IPR011032">
    <property type="entry name" value="GroES-like_sf"/>
</dbReference>
<dbReference type="Pfam" id="PF08240">
    <property type="entry name" value="ADH_N"/>
    <property type="match status" value="1"/>
</dbReference>
<protein>
    <submittedName>
        <fullName evidence="4">Zinc-binding dehydrogenase</fullName>
    </submittedName>
</protein>
<dbReference type="SUPFAM" id="SSF51735">
    <property type="entry name" value="NAD(P)-binding Rossmann-fold domains"/>
    <property type="match status" value="1"/>
</dbReference>
<name>A0A5D0P0B0_9ACTN</name>
<dbReference type="Gene3D" id="3.90.180.10">
    <property type="entry name" value="Medium-chain alcohol dehydrogenases, catalytic domain"/>
    <property type="match status" value="1"/>
</dbReference>
<proteinExistence type="predicted"/>
<dbReference type="InterPro" id="IPR020843">
    <property type="entry name" value="ER"/>
</dbReference>
<keyword evidence="5" id="KW-1185">Reference proteome</keyword>
<dbReference type="EMBL" id="VSFG01000001">
    <property type="protein sequence ID" value="TYB49848.1"/>
    <property type="molecule type" value="Genomic_DNA"/>
</dbReference>
<dbReference type="GO" id="GO:0003960">
    <property type="term" value="F:quinone reductase (NADPH) activity"/>
    <property type="evidence" value="ECO:0007669"/>
    <property type="project" value="TreeGrafter"/>
</dbReference>
<dbReference type="GO" id="GO:0070402">
    <property type="term" value="F:NADPH binding"/>
    <property type="evidence" value="ECO:0007669"/>
    <property type="project" value="TreeGrafter"/>
</dbReference>
<gene>
    <name evidence="4" type="ORF">FXF69_01765</name>
</gene>
<dbReference type="InterPro" id="IPR002364">
    <property type="entry name" value="Quin_OxRdtase/zeta-crystal_CS"/>
</dbReference>
<keyword evidence="1" id="KW-0521">NADP</keyword>
<dbReference type="InterPro" id="IPR036291">
    <property type="entry name" value="NAD(P)-bd_dom_sf"/>
</dbReference>
<organism evidence="4 5">
    <name type="scientific">Actinomadura chibensis</name>
    <dbReference type="NCBI Taxonomy" id="392828"/>
    <lineage>
        <taxon>Bacteria</taxon>
        <taxon>Bacillati</taxon>
        <taxon>Actinomycetota</taxon>
        <taxon>Actinomycetes</taxon>
        <taxon>Streptosporangiales</taxon>
        <taxon>Thermomonosporaceae</taxon>
        <taxon>Actinomadura</taxon>
    </lineage>
</organism>
<evidence type="ECO:0000259" key="3">
    <source>
        <dbReference type="SMART" id="SM00829"/>
    </source>
</evidence>
<dbReference type="SMART" id="SM00829">
    <property type="entry name" value="PKS_ER"/>
    <property type="match status" value="1"/>
</dbReference>
<evidence type="ECO:0000313" key="5">
    <source>
        <dbReference type="Proteomes" id="UP000323380"/>
    </source>
</evidence>
<dbReference type="SUPFAM" id="SSF50129">
    <property type="entry name" value="GroES-like"/>
    <property type="match status" value="1"/>
</dbReference>
<dbReference type="Pfam" id="PF00107">
    <property type="entry name" value="ADH_zinc_N"/>
    <property type="match status" value="1"/>
</dbReference>
<dbReference type="PROSITE" id="PS01162">
    <property type="entry name" value="QOR_ZETA_CRYSTAL"/>
    <property type="match status" value="1"/>
</dbReference>
<dbReference type="GO" id="GO:0035925">
    <property type="term" value="F:mRNA 3'-UTR AU-rich region binding"/>
    <property type="evidence" value="ECO:0007669"/>
    <property type="project" value="TreeGrafter"/>
</dbReference>
<sequence length="329" mass="33536">MRAVVLHEFGSPDVLRPERIPVPAPGPGQVLVKVEAVGVGYAQTQMRGDRFPAPMWSPSLPLVLGGDVVGEVVRLGPGVPGTARVGARVGAYTLLGAYAEYVAVDAAALLPVPAELDAAVATAIPAPGPIAAGTLDAARFRPGESVLVHAAAGGIGHLSVQLARRKGAGLVIGTAGGPARAGFAAELGADVAVDRHAGPWDDQVRAATGGAGVDVILDSAGGRTLLEGIDLLAPRGRLVFYGSSGGGRDVPDVPLLKLLGMRSVTGFTLSGWRAARPKQFHAEHVELASALLSEEVRHEIGATLPLSEAAEAHRLVESGMCPGRVVLTP</sequence>
<comment type="caution">
    <text evidence="4">The sequence shown here is derived from an EMBL/GenBank/DDBJ whole genome shotgun (WGS) entry which is preliminary data.</text>
</comment>
<accession>A0A5D0P0B0</accession>
<evidence type="ECO:0000256" key="2">
    <source>
        <dbReference type="ARBA" id="ARBA00023002"/>
    </source>
</evidence>
<dbReference type="AlphaFoldDB" id="A0A5D0P0B0"/>
<evidence type="ECO:0000256" key="1">
    <source>
        <dbReference type="ARBA" id="ARBA00022857"/>
    </source>
</evidence>
<dbReference type="InterPro" id="IPR013149">
    <property type="entry name" value="ADH-like_C"/>
</dbReference>